<dbReference type="PANTHER" id="PTHR12741:SF22">
    <property type="entry name" value="CALLOSE SYNTHASE 8-RELATED"/>
    <property type="match status" value="1"/>
</dbReference>
<dbReference type="GO" id="GO:0003843">
    <property type="term" value="F:1,3-beta-D-glucan synthase activity"/>
    <property type="evidence" value="ECO:0007669"/>
    <property type="project" value="InterPro"/>
</dbReference>
<gene>
    <name evidence="2" type="ORF">C3L33_11826</name>
</gene>
<dbReference type="InterPro" id="IPR003440">
    <property type="entry name" value="Glyco_trans_48_dom"/>
</dbReference>
<proteinExistence type="predicted"/>
<dbReference type="EMBL" id="QEFC01001738">
    <property type="protein sequence ID" value="KAE9456279.1"/>
    <property type="molecule type" value="Genomic_DNA"/>
</dbReference>
<evidence type="ECO:0000313" key="3">
    <source>
        <dbReference type="Proteomes" id="UP000428333"/>
    </source>
</evidence>
<comment type="caution">
    <text evidence="2">The sequence shown here is derived from an EMBL/GenBank/DDBJ whole genome shotgun (WGS) entry which is preliminary data.</text>
</comment>
<dbReference type="AlphaFoldDB" id="A0A6A4LLK9"/>
<dbReference type="OrthoDB" id="1880850at2759"/>
<dbReference type="GO" id="GO:0006075">
    <property type="term" value="P:(1-&gt;3)-beta-D-glucan biosynthetic process"/>
    <property type="evidence" value="ECO:0007669"/>
    <property type="project" value="InterPro"/>
</dbReference>
<evidence type="ECO:0000313" key="2">
    <source>
        <dbReference type="EMBL" id="KAE9456279.1"/>
    </source>
</evidence>
<feature type="domain" description="Glycosyl transferase 48" evidence="1">
    <location>
        <begin position="76"/>
        <end position="169"/>
    </location>
</feature>
<dbReference type="GO" id="GO:0005886">
    <property type="term" value="C:plasma membrane"/>
    <property type="evidence" value="ECO:0007669"/>
    <property type="project" value="TreeGrafter"/>
</dbReference>
<dbReference type="Proteomes" id="UP000428333">
    <property type="component" value="Linkage Group LG07"/>
</dbReference>
<feature type="non-terminal residue" evidence="2">
    <location>
        <position position="1"/>
    </location>
</feature>
<name>A0A6A4LLK9_9ERIC</name>
<organism evidence="2 3">
    <name type="scientific">Rhododendron williamsianum</name>
    <dbReference type="NCBI Taxonomy" id="262921"/>
    <lineage>
        <taxon>Eukaryota</taxon>
        <taxon>Viridiplantae</taxon>
        <taxon>Streptophyta</taxon>
        <taxon>Embryophyta</taxon>
        <taxon>Tracheophyta</taxon>
        <taxon>Spermatophyta</taxon>
        <taxon>Magnoliopsida</taxon>
        <taxon>eudicotyledons</taxon>
        <taxon>Gunneridae</taxon>
        <taxon>Pentapetalae</taxon>
        <taxon>asterids</taxon>
        <taxon>Ericales</taxon>
        <taxon>Ericaceae</taxon>
        <taxon>Ericoideae</taxon>
        <taxon>Rhodoreae</taxon>
        <taxon>Rhododendron</taxon>
    </lineage>
</organism>
<protein>
    <recommendedName>
        <fullName evidence="1">Glycosyl transferase 48 domain-containing protein</fullName>
    </recommendedName>
</protein>
<evidence type="ECO:0000259" key="1">
    <source>
        <dbReference type="Pfam" id="PF02364"/>
    </source>
</evidence>
<sequence length="277" mass="31742">MDIPCAPKVRNMLSFSVLTPHFKEEVKFSAKELHSSQEEVSISFYMQKIYPDEWKNFLERKGRKNSEGLDVEINDEDLRNWASFRGQTLSRTDILEGYEAIERGNDTLSAQLDALADMKFTYVISCQRFGSHKAAGDPLAQDILDLMIRYPSLRVAYVEEKEDIVANKPRPQKCFFVSMVHVLSGEQFCHHWSKASSKSSQVSQAVRPQIEETGLWDFTQVFAQAYDYGMGIALFTPIASLAWLPIISAFQTRFLFNEAFSRRLQIQQILSGKTKKT</sequence>
<dbReference type="Pfam" id="PF02364">
    <property type="entry name" value="Glucan_synthase"/>
    <property type="match status" value="2"/>
</dbReference>
<accession>A0A6A4LLK9</accession>
<dbReference type="PANTHER" id="PTHR12741">
    <property type="entry name" value="LYST-INTERACTING PROTEIN LIP5 DOPAMINE RESPONSIVE PROTEIN DRG-1"/>
    <property type="match status" value="1"/>
</dbReference>
<dbReference type="GO" id="GO:0000148">
    <property type="term" value="C:1,3-beta-D-glucan synthase complex"/>
    <property type="evidence" value="ECO:0007669"/>
    <property type="project" value="InterPro"/>
</dbReference>
<keyword evidence="3" id="KW-1185">Reference proteome</keyword>
<reference evidence="2 3" key="1">
    <citation type="journal article" date="2019" name="Genome Biol. Evol.">
        <title>The Rhododendron genome and chromosomal organization provide insight into shared whole-genome duplications across the heath family (Ericaceae).</title>
        <authorList>
            <person name="Soza V.L."/>
            <person name="Lindsley D."/>
            <person name="Waalkes A."/>
            <person name="Ramage E."/>
            <person name="Patwardhan R.P."/>
            <person name="Burton J.N."/>
            <person name="Adey A."/>
            <person name="Kumar A."/>
            <person name="Qiu R."/>
            <person name="Shendure J."/>
            <person name="Hall B."/>
        </authorList>
    </citation>
    <scope>NUCLEOTIDE SEQUENCE [LARGE SCALE GENOMIC DNA]</scope>
    <source>
        <strain evidence="2">RSF 1966-606</strain>
    </source>
</reference>
<feature type="domain" description="Glycosyl transferase 48" evidence="1">
    <location>
        <begin position="1"/>
        <end position="67"/>
    </location>
</feature>